<dbReference type="SUPFAM" id="SSF52540">
    <property type="entry name" value="P-loop containing nucleoside triphosphate hydrolases"/>
    <property type="match status" value="1"/>
</dbReference>
<keyword evidence="5" id="KW-1185">Reference proteome</keyword>
<proteinExistence type="predicted"/>
<comment type="caution">
    <text evidence="4">The sequence shown here is derived from an EMBL/GenBank/DDBJ whole genome shotgun (WGS) entry which is preliminary data.</text>
</comment>
<dbReference type="EMBL" id="JANWGH010000001">
    <property type="protein sequence ID" value="MCS5488867.1"/>
    <property type="molecule type" value="Genomic_DNA"/>
</dbReference>
<name>A0ABT2G0R4_9BACT</name>
<dbReference type="Pfam" id="PF00004">
    <property type="entry name" value="AAA"/>
    <property type="match status" value="1"/>
</dbReference>
<evidence type="ECO:0000313" key="4">
    <source>
        <dbReference type="EMBL" id="MCS5488867.1"/>
    </source>
</evidence>
<organism evidence="4 5">
    <name type="scientific">Algoriphagus limi</name>
    <dbReference type="NCBI Taxonomy" id="2975273"/>
    <lineage>
        <taxon>Bacteria</taxon>
        <taxon>Pseudomonadati</taxon>
        <taxon>Bacteroidota</taxon>
        <taxon>Cytophagia</taxon>
        <taxon>Cytophagales</taxon>
        <taxon>Cyclobacteriaceae</taxon>
        <taxon>Algoriphagus</taxon>
    </lineage>
</organism>
<evidence type="ECO:0000259" key="3">
    <source>
        <dbReference type="SMART" id="SM01086"/>
    </source>
</evidence>
<dbReference type="InterPro" id="IPR019489">
    <property type="entry name" value="Clp_ATPase_C"/>
</dbReference>
<evidence type="ECO:0000256" key="2">
    <source>
        <dbReference type="ARBA" id="ARBA00022840"/>
    </source>
</evidence>
<dbReference type="Proteomes" id="UP001206788">
    <property type="component" value="Unassembled WGS sequence"/>
</dbReference>
<keyword evidence="2" id="KW-0067">ATP-binding</keyword>
<reference evidence="4 5" key="1">
    <citation type="submission" date="2022-08" db="EMBL/GenBank/DDBJ databases">
        <title>Algoriphagus sp. CAU 1643 isolated from mud.</title>
        <authorList>
            <person name="Kim W."/>
        </authorList>
    </citation>
    <scope>NUCLEOTIDE SEQUENCE [LARGE SCALE GENOMIC DNA]</scope>
    <source>
        <strain evidence="4 5">CAU 1643</strain>
    </source>
</reference>
<dbReference type="InterPro" id="IPR003959">
    <property type="entry name" value="ATPase_AAA_core"/>
</dbReference>
<dbReference type="Pfam" id="PF10431">
    <property type="entry name" value="ClpB_D2-small"/>
    <property type="match status" value="1"/>
</dbReference>
<accession>A0ABT2G0R4</accession>
<dbReference type="SMART" id="SM01086">
    <property type="entry name" value="ClpB_D2-small"/>
    <property type="match status" value="1"/>
</dbReference>
<dbReference type="Gene3D" id="1.10.8.60">
    <property type="match status" value="1"/>
</dbReference>
<dbReference type="InterPro" id="IPR027417">
    <property type="entry name" value="P-loop_NTPase"/>
</dbReference>
<protein>
    <submittedName>
        <fullName evidence="4">AAA family ATPase</fullName>
    </submittedName>
</protein>
<keyword evidence="1" id="KW-0547">Nucleotide-binding</keyword>
<evidence type="ECO:0000313" key="5">
    <source>
        <dbReference type="Proteomes" id="UP001206788"/>
    </source>
</evidence>
<evidence type="ECO:0000256" key="1">
    <source>
        <dbReference type="ARBA" id="ARBA00022741"/>
    </source>
</evidence>
<gene>
    <name evidence="4" type="ORF">NY014_00415</name>
</gene>
<dbReference type="RefSeq" id="WP_259412550.1">
    <property type="nucleotide sequence ID" value="NZ_JANWGH010000001.1"/>
</dbReference>
<sequence length="422" mass="49226">MEKVGFLKKYDQIKLAKENLIFRFSGMEEPCNDLTDLLKAWYCFPEKQIRPLVINLWGSTGVGKTSMIKELIGFLNLKDYYFEYDCSQLRLPKIVDTMYTLSKIQDKIRAVFFLDNAHLLIGQNLENPFDLSITKNLIWKMIGDGFLEIKNSGVQAKKIREIHQEYMYWFQNGLKVNQGMITSKNPRYFENRGIPIMNSKPTYVNDNLIEEELQQFVFSRYEAKILFNSRLHDFPSYREFLDGIKTMDEVQIMGFLDDILMKALSPERVDVSQSVFIISGTLNEMFSKEKEPCGEALTAQHIKNVLQQKLGVELVGRLGVNYILFPELSKKSFQQMIRRELEEISNQFYSDNGVTLQFDDELLDFILEEKIDYSMGGWSLISIIDGLIKNKIPDWVKKSQETPLVNRIGVYVENHNIKLRIE</sequence>
<dbReference type="Gene3D" id="3.40.50.300">
    <property type="entry name" value="P-loop containing nucleotide triphosphate hydrolases"/>
    <property type="match status" value="1"/>
</dbReference>
<feature type="domain" description="Clp ATPase C-terminal" evidence="3">
    <location>
        <begin position="328"/>
        <end position="421"/>
    </location>
</feature>